<evidence type="ECO:0000313" key="3">
    <source>
        <dbReference type="Proteomes" id="UP000799428"/>
    </source>
</evidence>
<feature type="compositionally biased region" description="Basic and acidic residues" evidence="1">
    <location>
        <begin position="132"/>
        <end position="149"/>
    </location>
</feature>
<evidence type="ECO:0000256" key="1">
    <source>
        <dbReference type="SAM" id="MobiDB-lite"/>
    </source>
</evidence>
<sequence>MPTLGTGSPARYFSKRYVGIEVGPVGRFWTVFSAGRRRLGTWCSPPTVGVPLEGLCHVPLTCHEDELDTVDILLSLRLQWLDGQPYTKLENSLLTRLAPVLQELHMDKIGYGRVWRCNSGDGDEDGVGNEVGDAKAEGGEEPRGRTERRGPGYYGKCLGDVYLLREYRGYISE</sequence>
<protein>
    <submittedName>
        <fullName evidence="2">Uncharacterized protein</fullName>
    </submittedName>
</protein>
<gene>
    <name evidence="2" type="ORF">K504DRAFT_498958</name>
</gene>
<dbReference type="AlphaFoldDB" id="A0A6G1KP73"/>
<reference evidence="2" key="1">
    <citation type="journal article" date="2020" name="Stud. Mycol.">
        <title>101 Dothideomycetes genomes: a test case for predicting lifestyles and emergence of pathogens.</title>
        <authorList>
            <person name="Haridas S."/>
            <person name="Albert R."/>
            <person name="Binder M."/>
            <person name="Bloem J."/>
            <person name="Labutti K."/>
            <person name="Salamov A."/>
            <person name="Andreopoulos B."/>
            <person name="Baker S."/>
            <person name="Barry K."/>
            <person name="Bills G."/>
            <person name="Bluhm B."/>
            <person name="Cannon C."/>
            <person name="Castanera R."/>
            <person name="Culley D."/>
            <person name="Daum C."/>
            <person name="Ezra D."/>
            <person name="Gonzalez J."/>
            <person name="Henrissat B."/>
            <person name="Kuo A."/>
            <person name="Liang C."/>
            <person name="Lipzen A."/>
            <person name="Lutzoni F."/>
            <person name="Magnuson J."/>
            <person name="Mondo S."/>
            <person name="Nolan M."/>
            <person name="Ohm R."/>
            <person name="Pangilinan J."/>
            <person name="Park H.-J."/>
            <person name="Ramirez L."/>
            <person name="Alfaro M."/>
            <person name="Sun H."/>
            <person name="Tritt A."/>
            <person name="Yoshinaga Y."/>
            <person name="Zwiers L.-H."/>
            <person name="Turgeon B."/>
            <person name="Goodwin S."/>
            <person name="Spatafora J."/>
            <person name="Crous P."/>
            <person name="Grigoriev I."/>
        </authorList>
    </citation>
    <scope>NUCLEOTIDE SEQUENCE</scope>
    <source>
        <strain evidence="2">CBS 279.74</strain>
    </source>
</reference>
<dbReference type="Proteomes" id="UP000799428">
    <property type="component" value="Unassembled WGS sequence"/>
</dbReference>
<keyword evidence="3" id="KW-1185">Reference proteome</keyword>
<evidence type="ECO:0000313" key="2">
    <source>
        <dbReference type="EMBL" id="KAF2714191.1"/>
    </source>
</evidence>
<accession>A0A6G1KP73</accession>
<feature type="region of interest" description="Disordered" evidence="1">
    <location>
        <begin position="122"/>
        <end position="149"/>
    </location>
</feature>
<organism evidence="2 3">
    <name type="scientific">Pleomassaria siparia CBS 279.74</name>
    <dbReference type="NCBI Taxonomy" id="1314801"/>
    <lineage>
        <taxon>Eukaryota</taxon>
        <taxon>Fungi</taxon>
        <taxon>Dikarya</taxon>
        <taxon>Ascomycota</taxon>
        <taxon>Pezizomycotina</taxon>
        <taxon>Dothideomycetes</taxon>
        <taxon>Pleosporomycetidae</taxon>
        <taxon>Pleosporales</taxon>
        <taxon>Pleomassariaceae</taxon>
        <taxon>Pleomassaria</taxon>
    </lineage>
</organism>
<proteinExistence type="predicted"/>
<name>A0A6G1KP73_9PLEO</name>
<dbReference type="EMBL" id="MU005765">
    <property type="protein sequence ID" value="KAF2714191.1"/>
    <property type="molecule type" value="Genomic_DNA"/>
</dbReference>